<proteinExistence type="predicted"/>
<gene>
    <name evidence="2" type="ORF">HPB51_009462</name>
</gene>
<reference evidence="2" key="1">
    <citation type="journal article" date="2020" name="Cell">
        <title>Large-Scale Comparative Analyses of Tick Genomes Elucidate Their Genetic Diversity and Vector Capacities.</title>
        <authorList>
            <consortium name="Tick Genome and Microbiome Consortium (TIGMIC)"/>
            <person name="Jia N."/>
            <person name="Wang J."/>
            <person name="Shi W."/>
            <person name="Du L."/>
            <person name="Sun Y."/>
            <person name="Zhan W."/>
            <person name="Jiang J.F."/>
            <person name="Wang Q."/>
            <person name="Zhang B."/>
            <person name="Ji P."/>
            <person name="Bell-Sakyi L."/>
            <person name="Cui X.M."/>
            <person name="Yuan T.T."/>
            <person name="Jiang B.G."/>
            <person name="Yang W.F."/>
            <person name="Lam T.T."/>
            <person name="Chang Q.C."/>
            <person name="Ding S.J."/>
            <person name="Wang X.J."/>
            <person name="Zhu J.G."/>
            <person name="Ruan X.D."/>
            <person name="Zhao L."/>
            <person name="Wei J.T."/>
            <person name="Ye R.Z."/>
            <person name="Que T.C."/>
            <person name="Du C.H."/>
            <person name="Zhou Y.H."/>
            <person name="Cheng J.X."/>
            <person name="Dai P.F."/>
            <person name="Guo W.B."/>
            <person name="Han X.H."/>
            <person name="Huang E.J."/>
            <person name="Li L.F."/>
            <person name="Wei W."/>
            <person name="Gao Y.C."/>
            <person name="Liu J.Z."/>
            <person name="Shao H.Z."/>
            <person name="Wang X."/>
            <person name="Wang C.C."/>
            <person name="Yang T.C."/>
            <person name="Huo Q.B."/>
            <person name="Li W."/>
            <person name="Chen H.Y."/>
            <person name="Chen S.E."/>
            <person name="Zhou L.G."/>
            <person name="Ni X.B."/>
            <person name="Tian J.H."/>
            <person name="Sheng Y."/>
            <person name="Liu T."/>
            <person name="Pan Y.S."/>
            <person name="Xia L.Y."/>
            <person name="Li J."/>
            <person name="Zhao F."/>
            <person name="Cao W.C."/>
        </authorList>
    </citation>
    <scope>NUCLEOTIDE SEQUENCE</scope>
    <source>
        <strain evidence="2">Rmic-2018</strain>
    </source>
</reference>
<feature type="region of interest" description="Disordered" evidence="1">
    <location>
        <begin position="47"/>
        <end position="74"/>
    </location>
</feature>
<evidence type="ECO:0000313" key="2">
    <source>
        <dbReference type="EMBL" id="KAH8025522.1"/>
    </source>
</evidence>
<sequence>MVTVAVRDGNTAEDAPLIGSSTVLSFTDAPDSPHAFPTYGFKKAMSQHARAPTSAAPGQLRTNPGAPLSSGLPGDAHSARIPFRAFPLLSSRCALFAFSKPGRIPLESAAHIAVSRKGGSKRLPTHLSGVSARSCTAIDVPPTRLLASSLQRPPVCRRVYVRNGSAPEILNSHMHGCAFERRKQPS</sequence>
<dbReference type="AlphaFoldDB" id="A0A9J6DUM3"/>
<evidence type="ECO:0000313" key="3">
    <source>
        <dbReference type="Proteomes" id="UP000821866"/>
    </source>
</evidence>
<reference evidence="2" key="2">
    <citation type="submission" date="2021-09" db="EMBL/GenBank/DDBJ databases">
        <authorList>
            <person name="Jia N."/>
            <person name="Wang J."/>
            <person name="Shi W."/>
            <person name="Du L."/>
            <person name="Sun Y."/>
            <person name="Zhan W."/>
            <person name="Jiang J."/>
            <person name="Wang Q."/>
            <person name="Zhang B."/>
            <person name="Ji P."/>
            <person name="Sakyi L.B."/>
            <person name="Cui X."/>
            <person name="Yuan T."/>
            <person name="Jiang B."/>
            <person name="Yang W."/>
            <person name="Lam T.T.-Y."/>
            <person name="Chang Q."/>
            <person name="Ding S."/>
            <person name="Wang X."/>
            <person name="Zhu J."/>
            <person name="Ruan X."/>
            <person name="Zhao L."/>
            <person name="Wei J."/>
            <person name="Que T."/>
            <person name="Du C."/>
            <person name="Cheng J."/>
            <person name="Dai P."/>
            <person name="Han X."/>
            <person name="Huang E."/>
            <person name="Gao Y."/>
            <person name="Liu J."/>
            <person name="Shao H."/>
            <person name="Ye R."/>
            <person name="Li L."/>
            <person name="Wei W."/>
            <person name="Wang X."/>
            <person name="Wang C."/>
            <person name="Huo Q."/>
            <person name="Li W."/>
            <person name="Guo W."/>
            <person name="Chen H."/>
            <person name="Chen S."/>
            <person name="Zhou L."/>
            <person name="Zhou L."/>
            <person name="Ni X."/>
            <person name="Tian J."/>
            <person name="Zhou Y."/>
            <person name="Sheng Y."/>
            <person name="Liu T."/>
            <person name="Pan Y."/>
            <person name="Xia L."/>
            <person name="Li J."/>
            <person name="Zhao F."/>
            <person name="Cao W."/>
        </authorList>
    </citation>
    <scope>NUCLEOTIDE SEQUENCE</scope>
    <source>
        <strain evidence="2">Rmic-2018</strain>
        <tissue evidence="2">Larvae</tissue>
    </source>
</reference>
<organism evidence="2 3">
    <name type="scientific">Rhipicephalus microplus</name>
    <name type="common">Cattle tick</name>
    <name type="synonym">Boophilus microplus</name>
    <dbReference type="NCBI Taxonomy" id="6941"/>
    <lineage>
        <taxon>Eukaryota</taxon>
        <taxon>Metazoa</taxon>
        <taxon>Ecdysozoa</taxon>
        <taxon>Arthropoda</taxon>
        <taxon>Chelicerata</taxon>
        <taxon>Arachnida</taxon>
        <taxon>Acari</taxon>
        <taxon>Parasitiformes</taxon>
        <taxon>Ixodida</taxon>
        <taxon>Ixodoidea</taxon>
        <taxon>Ixodidae</taxon>
        <taxon>Rhipicephalinae</taxon>
        <taxon>Rhipicephalus</taxon>
        <taxon>Boophilus</taxon>
    </lineage>
</organism>
<keyword evidence="3" id="KW-1185">Reference proteome</keyword>
<evidence type="ECO:0000256" key="1">
    <source>
        <dbReference type="SAM" id="MobiDB-lite"/>
    </source>
</evidence>
<dbReference type="Proteomes" id="UP000821866">
    <property type="component" value="Unassembled WGS sequence"/>
</dbReference>
<accession>A0A9J6DUM3</accession>
<name>A0A9J6DUM3_RHIMP</name>
<comment type="caution">
    <text evidence="2">The sequence shown here is derived from an EMBL/GenBank/DDBJ whole genome shotgun (WGS) entry which is preliminary data.</text>
</comment>
<protein>
    <submittedName>
        <fullName evidence="2">Uncharacterized protein</fullName>
    </submittedName>
</protein>
<dbReference type="EMBL" id="JABSTU010000007">
    <property type="protein sequence ID" value="KAH8025522.1"/>
    <property type="molecule type" value="Genomic_DNA"/>
</dbReference>